<sequence>MKEPSLKTTVRKWYTVGDLLESFPFNITKRRAQLMMNFVKSPIKTLLLISSVSLPAYAAQPVITPDAPAVAAKAYVLMDYNSGQIITESNAYESLNPASLTKMMTSYVIGQEMKAGNVSAEDDVTISKNAWSKNFPDSSKMFIEVGTTVKVGDLNRGIIIQSGNDACVAMAEHIAGTEGAFVDMMNSWAKQLGMRDSYFENSHGLDAENHKSTAYDMALLGAALIRDVPEEYRVYSEKFYTFNGIKQYNRNGLLWDNSMNVDGIKTGHTSGAGYNLVASATKDGMRLVSVVMGTQSESARKAESKKLLTYGFRFFETVTPYKAGDSFITQPIWYGDKSTVDLGVATDTPITINRGRGKDLKANFELTKPLDAPLKKGETVGRLFFQLDGKDIAQFPLVTLQEVNEGSWFSKLVDYFKQLFSGWFS</sequence>
<comment type="function">
    <text evidence="1">Removes C-terminal D-alanyl residues from sugar-peptide cell wall precursors.</text>
</comment>
<feature type="binding site" evidence="19">
    <location>
        <position position="265"/>
    </location>
    <ligand>
        <name>substrate</name>
    </ligand>
</feature>
<evidence type="ECO:0000256" key="11">
    <source>
        <dbReference type="ARBA" id="ARBA00022801"/>
    </source>
</evidence>
<keyword evidence="12" id="KW-0133">Cell shape</keyword>
<dbReference type="PANTHER" id="PTHR21581:SF6">
    <property type="entry name" value="TRAFFICKING PROTEIN PARTICLE COMPLEX SUBUNIT 12"/>
    <property type="match status" value="1"/>
</dbReference>
<dbReference type="SUPFAM" id="SSF69189">
    <property type="entry name" value="Penicillin-binding protein associated domain"/>
    <property type="match status" value="1"/>
</dbReference>
<keyword evidence="7" id="KW-0997">Cell inner membrane</keyword>
<evidence type="ECO:0000256" key="16">
    <source>
        <dbReference type="ARBA" id="ARBA00034000"/>
    </source>
</evidence>
<organism evidence="22 23">
    <name type="scientific">Shewanella morhuae</name>
    <dbReference type="NCBI Taxonomy" id="365591"/>
    <lineage>
        <taxon>Bacteria</taxon>
        <taxon>Pseudomonadati</taxon>
        <taxon>Pseudomonadota</taxon>
        <taxon>Gammaproteobacteria</taxon>
        <taxon>Alteromonadales</taxon>
        <taxon>Shewanellaceae</taxon>
        <taxon>Shewanella</taxon>
    </lineage>
</organism>
<evidence type="ECO:0000256" key="19">
    <source>
        <dbReference type="PIRSR" id="PIRSR618044-2"/>
    </source>
</evidence>
<comment type="catalytic activity">
    <reaction evidence="16">
        <text>Preferential cleavage: (Ac)2-L-Lys-D-Ala-|-D-Ala. Also transpeptidation of peptidyl-alanyl moieties that are N-acyl substituents of D-alanine.</text>
        <dbReference type="EC" id="3.4.16.4"/>
    </reaction>
</comment>
<dbReference type="InterPro" id="IPR001967">
    <property type="entry name" value="Peptidase_S11_N"/>
</dbReference>
<dbReference type="InterPro" id="IPR037167">
    <property type="entry name" value="Peptidase_S11_C_sf"/>
</dbReference>
<evidence type="ECO:0000256" key="18">
    <source>
        <dbReference type="PIRSR" id="PIRSR618044-1"/>
    </source>
</evidence>
<evidence type="ECO:0000256" key="2">
    <source>
        <dbReference type="ARBA" id="ARBA00004417"/>
    </source>
</evidence>
<comment type="similarity">
    <text evidence="4 20">Belongs to the peptidase S11 family.</text>
</comment>
<dbReference type="Pfam" id="PF07943">
    <property type="entry name" value="PBP5_C"/>
    <property type="match status" value="1"/>
</dbReference>
<dbReference type="InterPro" id="IPR012338">
    <property type="entry name" value="Beta-lactam/transpept-like"/>
</dbReference>
<evidence type="ECO:0000256" key="8">
    <source>
        <dbReference type="ARBA" id="ARBA00022645"/>
    </source>
</evidence>
<dbReference type="GO" id="GO:0008658">
    <property type="term" value="F:penicillin binding"/>
    <property type="evidence" value="ECO:0007669"/>
    <property type="project" value="UniProtKB-ARBA"/>
</dbReference>
<dbReference type="Gene3D" id="2.60.410.10">
    <property type="entry name" value="D-Ala-D-Ala carboxypeptidase, C-terminal domain"/>
    <property type="match status" value="1"/>
</dbReference>
<dbReference type="Pfam" id="PF00768">
    <property type="entry name" value="Peptidase_S11"/>
    <property type="match status" value="1"/>
</dbReference>
<dbReference type="InterPro" id="IPR012907">
    <property type="entry name" value="Peptidase_S11_C"/>
</dbReference>
<evidence type="ECO:0000256" key="15">
    <source>
        <dbReference type="ARBA" id="ARBA00023316"/>
    </source>
</evidence>
<evidence type="ECO:0000256" key="14">
    <source>
        <dbReference type="ARBA" id="ARBA00023136"/>
    </source>
</evidence>
<evidence type="ECO:0000256" key="17">
    <source>
        <dbReference type="ARBA" id="ARBA00060592"/>
    </source>
</evidence>
<keyword evidence="14" id="KW-0472">Membrane</keyword>
<protein>
    <recommendedName>
        <fullName evidence="5">serine-type D-Ala-D-Ala carboxypeptidase</fullName>
        <ecNumber evidence="5">3.4.16.4</ecNumber>
    </recommendedName>
</protein>
<evidence type="ECO:0000313" key="23">
    <source>
        <dbReference type="Proteomes" id="UP000255061"/>
    </source>
</evidence>
<dbReference type="Gene3D" id="3.40.710.10">
    <property type="entry name" value="DD-peptidase/beta-lactamase superfamily"/>
    <property type="match status" value="1"/>
</dbReference>
<dbReference type="SUPFAM" id="SSF56601">
    <property type="entry name" value="beta-lactamase/transpeptidase-like"/>
    <property type="match status" value="1"/>
</dbReference>
<dbReference type="PANTHER" id="PTHR21581">
    <property type="entry name" value="D-ALANYL-D-ALANINE CARBOXYPEPTIDASE"/>
    <property type="match status" value="1"/>
</dbReference>
<keyword evidence="13" id="KW-0573">Peptidoglycan synthesis</keyword>
<dbReference type="FunFam" id="3.40.710.10:FF:000001">
    <property type="entry name" value="D-alanyl-D-alanine serine-type carboxypeptidase"/>
    <property type="match status" value="1"/>
</dbReference>
<keyword evidence="10" id="KW-0732">Signal</keyword>
<evidence type="ECO:0000256" key="20">
    <source>
        <dbReference type="RuleBase" id="RU004016"/>
    </source>
</evidence>
<dbReference type="GO" id="GO:0005886">
    <property type="term" value="C:plasma membrane"/>
    <property type="evidence" value="ECO:0007669"/>
    <property type="project" value="UniProtKB-SubCell"/>
</dbReference>
<evidence type="ECO:0000256" key="6">
    <source>
        <dbReference type="ARBA" id="ARBA00022475"/>
    </source>
</evidence>
<keyword evidence="11 22" id="KW-0378">Hydrolase</keyword>
<evidence type="ECO:0000256" key="10">
    <source>
        <dbReference type="ARBA" id="ARBA00022729"/>
    </source>
</evidence>
<dbReference type="GO" id="GO:0071555">
    <property type="term" value="P:cell wall organization"/>
    <property type="evidence" value="ECO:0007669"/>
    <property type="project" value="UniProtKB-KW"/>
</dbReference>
<dbReference type="SMART" id="SM00936">
    <property type="entry name" value="PBP5_C"/>
    <property type="match status" value="1"/>
</dbReference>
<dbReference type="GO" id="GO:0009002">
    <property type="term" value="F:serine-type D-Ala-D-Ala carboxypeptidase activity"/>
    <property type="evidence" value="ECO:0007669"/>
    <property type="project" value="UniProtKB-EC"/>
</dbReference>
<comment type="pathway">
    <text evidence="17">Glycan biosynthesis.</text>
</comment>
<comment type="pathway">
    <text evidence="3">Cell wall biogenesis; peptidoglycan biosynthesis.</text>
</comment>
<dbReference type="GO" id="GO:0006508">
    <property type="term" value="P:proteolysis"/>
    <property type="evidence" value="ECO:0007669"/>
    <property type="project" value="UniProtKB-KW"/>
</dbReference>
<reference evidence="22 23" key="1">
    <citation type="submission" date="2018-06" db="EMBL/GenBank/DDBJ databases">
        <authorList>
            <consortium name="Pathogen Informatics"/>
            <person name="Doyle S."/>
        </authorList>
    </citation>
    <scope>NUCLEOTIDE SEQUENCE [LARGE SCALE GENOMIC DNA]</scope>
    <source>
        <strain evidence="22 23">NCTC10736</strain>
    </source>
</reference>
<keyword evidence="8 22" id="KW-0121">Carboxypeptidase</keyword>
<dbReference type="AlphaFoldDB" id="A0A380AB15"/>
<evidence type="ECO:0000256" key="3">
    <source>
        <dbReference type="ARBA" id="ARBA00004752"/>
    </source>
</evidence>
<evidence type="ECO:0000256" key="1">
    <source>
        <dbReference type="ARBA" id="ARBA00003217"/>
    </source>
</evidence>
<dbReference type="InterPro" id="IPR018044">
    <property type="entry name" value="Peptidase_S11"/>
</dbReference>
<comment type="subcellular location">
    <subcellularLocation>
        <location evidence="2">Cell inner membrane</location>
        <topology evidence="2">Peripheral membrane protein</topology>
    </subcellularLocation>
</comment>
<evidence type="ECO:0000256" key="12">
    <source>
        <dbReference type="ARBA" id="ARBA00022960"/>
    </source>
</evidence>
<proteinExistence type="inferred from homology"/>
<accession>A0A380AB15</accession>
<feature type="active site" description="Proton acceptor" evidence="18">
    <location>
        <position position="102"/>
    </location>
</feature>
<dbReference type="Proteomes" id="UP000255061">
    <property type="component" value="Unassembled WGS sequence"/>
</dbReference>
<dbReference type="EMBL" id="UGYV01000001">
    <property type="protein sequence ID" value="SUI77512.1"/>
    <property type="molecule type" value="Genomic_DNA"/>
</dbReference>
<dbReference type="GO" id="GO:0008360">
    <property type="term" value="P:regulation of cell shape"/>
    <property type="evidence" value="ECO:0007669"/>
    <property type="project" value="UniProtKB-KW"/>
</dbReference>
<feature type="domain" description="Peptidase S11 D-Ala-D-Ala carboxypeptidase A C-terminal" evidence="21">
    <location>
        <begin position="315"/>
        <end position="405"/>
    </location>
</feature>
<dbReference type="UniPathway" id="UPA00219"/>
<evidence type="ECO:0000313" key="22">
    <source>
        <dbReference type="EMBL" id="SUI77512.1"/>
    </source>
</evidence>
<evidence type="ECO:0000256" key="13">
    <source>
        <dbReference type="ARBA" id="ARBA00022984"/>
    </source>
</evidence>
<dbReference type="GO" id="GO:0009252">
    <property type="term" value="P:peptidoglycan biosynthetic process"/>
    <property type="evidence" value="ECO:0007669"/>
    <property type="project" value="UniProtKB-UniPathway"/>
</dbReference>
<evidence type="ECO:0000256" key="5">
    <source>
        <dbReference type="ARBA" id="ARBA00012448"/>
    </source>
</evidence>
<evidence type="ECO:0000259" key="21">
    <source>
        <dbReference type="SMART" id="SM00936"/>
    </source>
</evidence>
<name>A0A380AB15_9GAMM</name>
<keyword evidence="15" id="KW-0961">Cell wall biogenesis/degradation</keyword>
<evidence type="ECO:0000256" key="7">
    <source>
        <dbReference type="ARBA" id="ARBA00022519"/>
    </source>
</evidence>
<evidence type="ECO:0000256" key="4">
    <source>
        <dbReference type="ARBA" id="ARBA00007164"/>
    </source>
</evidence>
<dbReference type="EC" id="3.4.16.4" evidence="5"/>
<dbReference type="InterPro" id="IPR015956">
    <property type="entry name" value="Peniciliin-bd_prot_C_sf"/>
</dbReference>
<evidence type="ECO:0000256" key="9">
    <source>
        <dbReference type="ARBA" id="ARBA00022670"/>
    </source>
</evidence>
<gene>
    <name evidence="22" type="primary">dacA</name>
    <name evidence="22" type="ORF">NCTC10736_02091</name>
</gene>
<feature type="active site" description="Acyl-ester intermediate" evidence="18">
    <location>
        <position position="99"/>
    </location>
</feature>
<keyword evidence="9" id="KW-0645">Protease</keyword>
<dbReference type="PRINTS" id="PR00725">
    <property type="entry name" value="DADACBPTASE1"/>
</dbReference>
<feature type="active site" evidence="18">
    <location>
        <position position="162"/>
    </location>
</feature>
<keyword evidence="6" id="KW-1003">Cell membrane</keyword>